<evidence type="ECO:0000256" key="2">
    <source>
        <dbReference type="RuleBase" id="RU004508"/>
    </source>
</evidence>
<reference evidence="3 4" key="1">
    <citation type="submission" date="2021-03" db="EMBL/GenBank/DDBJ databases">
        <title>Assistant Professor.</title>
        <authorList>
            <person name="Huq M.A."/>
        </authorList>
    </citation>
    <scope>NUCLEOTIDE SEQUENCE [LARGE SCALE GENOMIC DNA]</scope>
    <source>
        <strain evidence="3 4">MAH-29</strain>
    </source>
</reference>
<sequence>MKEKIWLSSPHMGEKEMKYVQEAFATNWIAPLGPNVNGLEHDLEAYLGNDVHVAALSSGTAALHLALVILGVNAGDEVICQSMTFSASANPIVYQGASPVFVDSEETTWNMSPEYLEEAIQDRIRNGKKPKAIIVVHLYGMPARMDEIMNIARRYEIPVIEDAAEALGSTYKGRAVGTFGDMGILSFNGNKIITTSGGGALISANEEYIKEARFLATQARDHAPHYQHSQIGYNYRMSNVCAGIGRGQMEVLPQRVAQRRYNFDFYKQALADVDGIQFIADPGKDFYSNHWLTTVLIDSDEYSIIDIQDALTEDNIDCRPLWKPMHMQPVFKHCLYYGNGISERLFDKGLCLPSGSNLTEAELNRVVARIGEVVNVKKSFKNIANNPISCVTFALVTALTMFV</sequence>
<proteinExistence type="inferred from homology"/>
<dbReference type="InterPro" id="IPR015422">
    <property type="entry name" value="PyrdxlP-dep_Trfase_small"/>
</dbReference>
<dbReference type="EMBL" id="JAGHKO010000001">
    <property type="protein sequence ID" value="MBO9198820.1"/>
    <property type="molecule type" value="Genomic_DNA"/>
</dbReference>
<dbReference type="GO" id="GO:0008483">
    <property type="term" value="F:transaminase activity"/>
    <property type="evidence" value="ECO:0007669"/>
    <property type="project" value="UniProtKB-KW"/>
</dbReference>
<dbReference type="PIRSF" id="PIRSF000390">
    <property type="entry name" value="PLP_StrS"/>
    <property type="match status" value="1"/>
</dbReference>
<dbReference type="InterPro" id="IPR015424">
    <property type="entry name" value="PyrdxlP-dep_Trfase"/>
</dbReference>
<dbReference type="InterPro" id="IPR015421">
    <property type="entry name" value="PyrdxlP-dep_Trfase_major"/>
</dbReference>
<dbReference type="InterPro" id="IPR000653">
    <property type="entry name" value="DegT/StrS_aminotransferase"/>
</dbReference>
<keyword evidence="3" id="KW-0032">Aminotransferase</keyword>
<dbReference type="PANTHER" id="PTHR30244:SF34">
    <property type="entry name" value="DTDP-4-AMINO-4,6-DIDEOXYGALACTOSE TRANSAMINASE"/>
    <property type="match status" value="1"/>
</dbReference>
<keyword evidence="4" id="KW-1185">Reference proteome</keyword>
<dbReference type="RefSeq" id="WP_209136907.1">
    <property type="nucleotide sequence ID" value="NZ_JAGHKO010000001.1"/>
</dbReference>
<protein>
    <submittedName>
        <fullName evidence="3">Aminotransferase class I/II-fold pyridoxal phosphate-dependent enzyme</fullName>
    </submittedName>
</protein>
<dbReference type="CDD" id="cd00616">
    <property type="entry name" value="AHBA_syn"/>
    <property type="match status" value="1"/>
</dbReference>
<gene>
    <name evidence="3" type="ORF">J7I42_01005</name>
</gene>
<comment type="caution">
    <text evidence="3">The sequence shown here is derived from an EMBL/GenBank/DDBJ whole genome shotgun (WGS) entry which is preliminary data.</text>
</comment>
<dbReference type="Pfam" id="PF01041">
    <property type="entry name" value="DegT_DnrJ_EryC1"/>
    <property type="match status" value="1"/>
</dbReference>
<evidence type="ECO:0000313" key="4">
    <source>
        <dbReference type="Proteomes" id="UP000677244"/>
    </source>
</evidence>
<evidence type="ECO:0000313" key="3">
    <source>
        <dbReference type="EMBL" id="MBO9198820.1"/>
    </source>
</evidence>
<evidence type="ECO:0000256" key="1">
    <source>
        <dbReference type="ARBA" id="ARBA00037999"/>
    </source>
</evidence>
<dbReference type="PANTHER" id="PTHR30244">
    <property type="entry name" value="TRANSAMINASE"/>
    <property type="match status" value="1"/>
</dbReference>
<keyword evidence="3" id="KW-0808">Transferase</keyword>
<comment type="similarity">
    <text evidence="1 2">Belongs to the DegT/DnrJ/EryC1 family.</text>
</comment>
<organism evidence="3 4">
    <name type="scientific">Niastella soli</name>
    <dbReference type="NCBI Taxonomy" id="2821487"/>
    <lineage>
        <taxon>Bacteria</taxon>
        <taxon>Pseudomonadati</taxon>
        <taxon>Bacteroidota</taxon>
        <taxon>Chitinophagia</taxon>
        <taxon>Chitinophagales</taxon>
        <taxon>Chitinophagaceae</taxon>
        <taxon>Niastella</taxon>
    </lineage>
</organism>
<accession>A0ABS3YN04</accession>
<dbReference type="Gene3D" id="3.40.640.10">
    <property type="entry name" value="Type I PLP-dependent aspartate aminotransferase-like (Major domain)"/>
    <property type="match status" value="1"/>
</dbReference>
<name>A0ABS3YN04_9BACT</name>
<keyword evidence="2" id="KW-0663">Pyridoxal phosphate</keyword>
<dbReference type="Gene3D" id="3.90.1150.10">
    <property type="entry name" value="Aspartate Aminotransferase, domain 1"/>
    <property type="match status" value="1"/>
</dbReference>
<dbReference type="Proteomes" id="UP000677244">
    <property type="component" value="Unassembled WGS sequence"/>
</dbReference>
<dbReference type="SUPFAM" id="SSF53383">
    <property type="entry name" value="PLP-dependent transferases"/>
    <property type="match status" value="1"/>
</dbReference>